<feature type="region of interest" description="Disordered" evidence="1">
    <location>
        <begin position="1"/>
        <end position="26"/>
    </location>
</feature>
<keyword evidence="2" id="KW-1133">Transmembrane helix</keyword>
<protein>
    <submittedName>
        <fullName evidence="3">Uncharacterized protein</fullName>
    </submittedName>
</protein>
<dbReference type="Proteomes" id="UP000830167">
    <property type="component" value="Chromosome"/>
</dbReference>
<keyword evidence="2" id="KW-0812">Transmembrane</keyword>
<evidence type="ECO:0000256" key="2">
    <source>
        <dbReference type="SAM" id="Phobius"/>
    </source>
</evidence>
<proteinExistence type="predicted"/>
<dbReference type="SUPFAM" id="SSF49503">
    <property type="entry name" value="Cupredoxins"/>
    <property type="match status" value="1"/>
</dbReference>
<evidence type="ECO:0000313" key="3">
    <source>
        <dbReference type="EMBL" id="UOF89833.1"/>
    </source>
</evidence>
<gene>
    <name evidence="3" type="ORF">LSG31_18455</name>
</gene>
<reference evidence="3" key="1">
    <citation type="submission" date="2021-12" db="EMBL/GenBank/DDBJ databases">
        <title>Alicyclobacillaceae gen. nov., sp. nov., isolated from chalcocite enrichment system.</title>
        <authorList>
            <person name="Jiang Z."/>
        </authorList>
    </citation>
    <scope>NUCLEOTIDE SEQUENCE</scope>
    <source>
        <strain evidence="3">MYW30-H2</strain>
    </source>
</reference>
<name>A0ABY4CH42_9BACL</name>
<keyword evidence="4" id="KW-1185">Reference proteome</keyword>
<accession>A0ABY4CH42</accession>
<dbReference type="EMBL" id="CP089291">
    <property type="protein sequence ID" value="UOF89833.1"/>
    <property type="molecule type" value="Genomic_DNA"/>
</dbReference>
<dbReference type="RefSeq" id="WP_347436525.1">
    <property type="nucleotide sequence ID" value="NZ_CP089291.1"/>
</dbReference>
<dbReference type="Gene3D" id="2.60.40.420">
    <property type="entry name" value="Cupredoxins - blue copper proteins"/>
    <property type="match status" value="1"/>
</dbReference>
<evidence type="ECO:0000256" key="1">
    <source>
        <dbReference type="SAM" id="MobiDB-lite"/>
    </source>
</evidence>
<organism evidence="3 4">
    <name type="scientific">Fodinisporobacter ferrooxydans</name>
    <dbReference type="NCBI Taxonomy" id="2901836"/>
    <lineage>
        <taxon>Bacteria</taxon>
        <taxon>Bacillati</taxon>
        <taxon>Bacillota</taxon>
        <taxon>Bacilli</taxon>
        <taxon>Bacillales</taxon>
        <taxon>Alicyclobacillaceae</taxon>
        <taxon>Fodinisporobacter</taxon>
    </lineage>
</organism>
<keyword evidence="2" id="KW-0472">Membrane</keyword>
<feature type="compositionally biased region" description="Polar residues" evidence="1">
    <location>
        <begin position="1"/>
        <end position="12"/>
    </location>
</feature>
<feature type="transmembrane region" description="Helical" evidence="2">
    <location>
        <begin position="37"/>
        <end position="58"/>
    </location>
</feature>
<evidence type="ECO:0000313" key="4">
    <source>
        <dbReference type="Proteomes" id="UP000830167"/>
    </source>
</evidence>
<sequence length="226" mass="25285">MDSNEGKQANQQSDDKGDTGGMLQRTDEPVDWSRRKFLIGTGAMAIVGITALFGQSLIGKTIKAMTGVPVSKGIQDLYVGDYYYLPNEMVWRVGDEVVVNFHNLSPNRFHEWMMGQGFDLTPSDFGDVKTQFHKDFWDGVQVEVLEGHGVDNFVTNKAIIKSNEKYPWLITQQGQGNFSPTLMPGGSIRLKIKVPDKPGVWQYGCFVQGFVHYRAGMKGTLRIIKS</sequence>
<dbReference type="InterPro" id="IPR008972">
    <property type="entry name" value="Cupredoxin"/>
</dbReference>